<reference evidence="1" key="2">
    <citation type="journal article" date="2021" name="PeerJ">
        <title>Extensive microbial diversity within the chicken gut microbiome revealed by metagenomics and culture.</title>
        <authorList>
            <person name="Gilroy R."/>
            <person name="Ravi A."/>
            <person name="Getino M."/>
            <person name="Pursley I."/>
            <person name="Horton D.L."/>
            <person name="Alikhan N.F."/>
            <person name="Baker D."/>
            <person name="Gharbi K."/>
            <person name="Hall N."/>
            <person name="Watson M."/>
            <person name="Adriaenssens E.M."/>
            <person name="Foster-Nyarko E."/>
            <person name="Jarju S."/>
            <person name="Secka A."/>
            <person name="Antonio M."/>
            <person name="Oren A."/>
            <person name="Chaudhuri R.R."/>
            <person name="La Ragione R."/>
            <person name="Hildebrand F."/>
            <person name="Pallen M.J."/>
        </authorList>
    </citation>
    <scope>NUCLEOTIDE SEQUENCE</scope>
    <source>
        <strain evidence="1">CHK136-897</strain>
    </source>
</reference>
<dbReference type="Proteomes" id="UP000824142">
    <property type="component" value="Unassembled WGS sequence"/>
</dbReference>
<dbReference type="EMBL" id="DVNO01000001">
    <property type="protein sequence ID" value="HIU65026.1"/>
    <property type="molecule type" value="Genomic_DNA"/>
</dbReference>
<evidence type="ECO:0000313" key="2">
    <source>
        <dbReference type="Proteomes" id="UP000824142"/>
    </source>
</evidence>
<protein>
    <submittedName>
        <fullName evidence="1">Uncharacterized protein</fullName>
    </submittedName>
</protein>
<proteinExistence type="predicted"/>
<reference evidence="1" key="1">
    <citation type="submission" date="2020-10" db="EMBL/GenBank/DDBJ databases">
        <authorList>
            <person name="Gilroy R."/>
        </authorList>
    </citation>
    <scope>NUCLEOTIDE SEQUENCE</scope>
    <source>
        <strain evidence="1">CHK136-897</strain>
    </source>
</reference>
<evidence type="ECO:0000313" key="1">
    <source>
        <dbReference type="EMBL" id="HIU65026.1"/>
    </source>
</evidence>
<dbReference type="AlphaFoldDB" id="A0A9D1MRN1"/>
<gene>
    <name evidence="1" type="ORF">IAC63_00075</name>
</gene>
<sequence length="64" mass="7366">MPKYPDIKVYLTNRDGNAFAILSRCKNALVLAGKEDKWSEFLTEATSADYPHLLVTVMKWFEVE</sequence>
<organism evidence="1 2">
    <name type="scientific">Candidatus Enterousia avicola</name>
    <dbReference type="NCBI Taxonomy" id="2840787"/>
    <lineage>
        <taxon>Bacteria</taxon>
        <taxon>Pseudomonadati</taxon>
        <taxon>Pseudomonadota</taxon>
        <taxon>Alphaproteobacteria</taxon>
        <taxon>Candidatus Enterousia</taxon>
    </lineage>
</organism>
<comment type="caution">
    <text evidence="1">The sequence shown here is derived from an EMBL/GenBank/DDBJ whole genome shotgun (WGS) entry which is preliminary data.</text>
</comment>
<accession>A0A9D1MRN1</accession>
<name>A0A9D1MRN1_9PROT</name>